<proteinExistence type="predicted"/>
<reference evidence="1 2" key="1">
    <citation type="submission" date="2019-02" db="EMBL/GenBank/DDBJ databases">
        <title>Deep-cultivation of Planctomycetes and their phenomic and genomic characterization uncovers novel biology.</title>
        <authorList>
            <person name="Wiegand S."/>
            <person name="Jogler M."/>
            <person name="Boedeker C."/>
            <person name="Pinto D."/>
            <person name="Vollmers J."/>
            <person name="Rivas-Marin E."/>
            <person name="Kohn T."/>
            <person name="Peeters S.H."/>
            <person name="Heuer A."/>
            <person name="Rast P."/>
            <person name="Oberbeckmann S."/>
            <person name="Bunk B."/>
            <person name="Jeske O."/>
            <person name="Meyerdierks A."/>
            <person name="Storesund J.E."/>
            <person name="Kallscheuer N."/>
            <person name="Luecker S."/>
            <person name="Lage O.M."/>
            <person name="Pohl T."/>
            <person name="Merkel B.J."/>
            <person name="Hornburger P."/>
            <person name="Mueller R.-W."/>
            <person name="Bruemmer F."/>
            <person name="Labrenz M."/>
            <person name="Spormann A.M."/>
            <person name="Op den Camp H."/>
            <person name="Overmann J."/>
            <person name="Amann R."/>
            <person name="Jetten M.S.M."/>
            <person name="Mascher T."/>
            <person name="Medema M.H."/>
            <person name="Devos D.P."/>
            <person name="Kaster A.-K."/>
            <person name="Ovreas L."/>
            <person name="Rohde M."/>
            <person name="Galperin M.Y."/>
            <person name="Jogler C."/>
        </authorList>
    </citation>
    <scope>NUCLEOTIDE SEQUENCE [LARGE SCALE GENOMIC DNA]</scope>
    <source>
        <strain evidence="1 2">Pan241w</strain>
    </source>
</reference>
<dbReference type="OrthoDB" id="288992at2"/>
<keyword evidence="2" id="KW-1185">Reference proteome</keyword>
<dbReference type="KEGG" id="gaz:Pan241w_29630"/>
<organism evidence="1 2">
    <name type="scientific">Gimesia alba</name>
    <dbReference type="NCBI Taxonomy" id="2527973"/>
    <lineage>
        <taxon>Bacteria</taxon>
        <taxon>Pseudomonadati</taxon>
        <taxon>Planctomycetota</taxon>
        <taxon>Planctomycetia</taxon>
        <taxon>Planctomycetales</taxon>
        <taxon>Planctomycetaceae</taxon>
        <taxon>Gimesia</taxon>
    </lineage>
</organism>
<dbReference type="AlphaFoldDB" id="A0A517RG74"/>
<accession>A0A517RG74</accession>
<name>A0A517RG74_9PLAN</name>
<sequence length="83" mass="9499">MLKNNPLVSKILRRTSYFLISLGVLYLLSVGPVVAICRQLVKNPWTIPPGLSTIERFYSPLFAVPWITPLIELYINLWEKILG</sequence>
<evidence type="ECO:0000313" key="1">
    <source>
        <dbReference type="EMBL" id="QDT42868.1"/>
    </source>
</evidence>
<dbReference type="Proteomes" id="UP000317171">
    <property type="component" value="Chromosome"/>
</dbReference>
<evidence type="ECO:0000313" key="2">
    <source>
        <dbReference type="Proteomes" id="UP000317171"/>
    </source>
</evidence>
<gene>
    <name evidence="1" type="ORF">Pan241w_29630</name>
</gene>
<dbReference type="EMBL" id="CP036269">
    <property type="protein sequence ID" value="QDT42868.1"/>
    <property type="molecule type" value="Genomic_DNA"/>
</dbReference>
<protein>
    <submittedName>
        <fullName evidence="1">Uncharacterized protein</fullName>
    </submittedName>
</protein>
<dbReference type="RefSeq" id="WP_145216808.1">
    <property type="nucleotide sequence ID" value="NZ_CP036269.1"/>
</dbReference>